<reference evidence="1" key="1">
    <citation type="submission" date="2024-03" db="EMBL/GenBank/DDBJ databases">
        <title>Eukaryotic viruses encode the ribosomal protein eL40.</title>
        <authorList>
            <person name="Thomy J."/>
            <person name="Schvarcz C.R."/>
            <person name="McBeain K.A."/>
            <person name="Edwards K.F."/>
            <person name="Steward G.F."/>
        </authorList>
    </citation>
    <scope>NUCLEOTIDE SEQUENCE</scope>
    <source>
        <strain evidence="1">FloV-SA2</strain>
    </source>
</reference>
<gene>
    <name evidence="1" type="ORF">FloV-SA2_00063</name>
</gene>
<evidence type="ECO:0000313" key="1">
    <source>
        <dbReference type="EMBL" id="XDO01886.1"/>
    </source>
</evidence>
<accession>A0AB39JET7</accession>
<dbReference type="EMBL" id="PP542043">
    <property type="protein sequence ID" value="XDO01886.1"/>
    <property type="molecule type" value="Genomic_DNA"/>
</dbReference>
<proteinExistence type="predicted"/>
<sequence>MASIVENANTSNFYTFYICTQEDFDNMANKIHTLPKGAHIMLCFHGHGQKNSHDYIVTIRTPKKCIFIRDENIASLDLNHIIKTSLENDQFIYIISISCFWNTKYDAGLTRPTISFAPDESSRLPYHFSRLKTKINALHNISISNMNKEFMIHWFQSLKIEFNRQMNCWAHIGEDGKEIETGKYVLKYNDNIWEDDNSWNSRDDQDRQLKEKREAEAMKRRQHDNSIIV</sequence>
<name>A0AB39JET7_9VIRU</name>
<organism evidence="1">
    <name type="scientific">Florenciella sp. virus SA2</name>
    <dbReference type="NCBI Taxonomy" id="3240092"/>
    <lineage>
        <taxon>Viruses</taxon>
    </lineage>
</organism>
<protein>
    <submittedName>
        <fullName evidence="1">Uncharacterized protein</fullName>
    </submittedName>
</protein>